<gene>
    <name evidence="2" type="ORF">K0O23_12845</name>
</gene>
<keyword evidence="1" id="KW-1133">Transmembrane helix</keyword>
<sequence>MTRLLLSVSDTLKKQLTPDKQEAILRNTFNFFYAVQALRLFTFVWLYWTINKYQFLRQRPSKIFWYDHALPSLVMPALPAPLLFYTVVALVAACNLYQLLRQKNHTLCQALLALGLLWLNLALWGYGFLSHINHLYLLAHLLLTFIPLSKKSLPHASVYLHQNINWFYAGLLFTYTLSGLWKIPSLLYKLITNSGDIHWLHPQAALVNAVVGHRSLDLDFTLAPLFTEYVLFWQVSFLVVLYIQSASIFTASRQPTRPWMGLLLLIFHTVNMLFFQIYFVVASVAIICLFMPYNLLFSKKYKATFSNVSDNAAAMNEDNETTASPFEKYRTKLNSKSYYLSGLLYMPGLRTLANLLTRLTRR</sequence>
<dbReference type="RefSeq" id="WP_219877830.1">
    <property type="nucleotide sequence ID" value="NZ_JAHYXK010000010.1"/>
</dbReference>
<organism evidence="2 3">
    <name type="scientific">Pontibacter aydingkolensis</name>
    <dbReference type="NCBI Taxonomy" id="1911536"/>
    <lineage>
        <taxon>Bacteria</taxon>
        <taxon>Pseudomonadati</taxon>
        <taxon>Bacteroidota</taxon>
        <taxon>Cytophagia</taxon>
        <taxon>Cytophagales</taxon>
        <taxon>Hymenobacteraceae</taxon>
        <taxon>Pontibacter</taxon>
    </lineage>
</organism>
<reference evidence="2 3" key="1">
    <citation type="journal article" date="2016" name="Int. J. Syst. Evol. Microbiol.">
        <title>Pontibacter aydingkolensis sp. nov., isolated from soil of a salt lake.</title>
        <authorList>
            <person name="Osman G."/>
            <person name="Zhang T."/>
            <person name="Lou K."/>
            <person name="Gao Y."/>
            <person name="Chang W."/>
            <person name="Lin Q."/>
            <person name="Yang H.M."/>
            <person name="Huo X.D."/>
            <person name="Wang N."/>
        </authorList>
    </citation>
    <scope>NUCLEOTIDE SEQUENCE [LARGE SCALE GENOMIC DNA]</scope>
    <source>
        <strain evidence="2 3">KACC 19255</strain>
    </source>
</reference>
<feature type="transmembrane region" description="Helical" evidence="1">
    <location>
        <begin position="82"/>
        <end position="100"/>
    </location>
</feature>
<evidence type="ECO:0000256" key="1">
    <source>
        <dbReference type="SAM" id="Phobius"/>
    </source>
</evidence>
<proteinExistence type="predicted"/>
<comment type="caution">
    <text evidence="2">The sequence shown here is derived from an EMBL/GenBank/DDBJ whole genome shotgun (WGS) entry which is preliminary data.</text>
</comment>
<accession>A0ABS7CVZ1</accession>
<protein>
    <recommendedName>
        <fullName evidence="4">Vitamin K-dependent gamma-carboxylase</fullName>
    </recommendedName>
</protein>
<evidence type="ECO:0008006" key="4">
    <source>
        <dbReference type="Google" id="ProtNLM"/>
    </source>
</evidence>
<dbReference type="Proteomes" id="UP000813018">
    <property type="component" value="Unassembled WGS sequence"/>
</dbReference>
<feature type="transmembrane region" description="Helical" evidence="1">
    <location>
        <begin position="262"/>
        <end position="293"/>
    </location>
</feature>
<evidence type="ECO:0000313" key="2">
    <source>
        <dbReference type="EMBL" id="MBW7467955.1"/>
    </source>
</evidence>
<evidence type="ECO:0000313" key="3">
    <source>
        <dbReference type="Proteomes" id="UP000813018"/>
    </source>
</evidence>
<feature type="transmembrane region" description="Helical" evidence="1">
    <location>
        <begin position="30"/>
        <end position="50"/>
    </location>
</feature>
<feature type="transmembrane region" description="Helical" evidence="1">
    <location>
        <begin position="165"/>
        <end position="183"/>
    </location>
</feature>
<feature type="transmembrane region" description="Helical" evidence="1">
    <location>
        <begin position="231"/>
        <end position="250"/>
    </location>
</feature>
<name>A0ABS7CVZ1_9BACT</name>
<keyword evidence="1" id="KW-0812">Transmembrane</keyword>
<keyword evidence="3" id="KW-1185">Reference proteome</keyword>
<dbReference type="EMBL" id="JAHYXK010000010">
    <property type="protein sequence ID" value="MBW7467955.1"/>
    <property type="molecule type" value="Genomic_DNA"/>
</dbReference>
<keyword evidence="1" id="KW-0472">Membrane</keyword>
<feature type="transmembrane region" description="Helical" evidence="1">
    <location>
        <begin position="107"/>
        <end position="129"/>
    </location>
</feature>